<evidence type="ECO:0000256" key="1">
    <source>
        <dbReference type="ARBA" id="ARBA00006484"/>
    </source>
</evidence>
<reference evidence="5" key="1">
    <citation type="submission" date="2020-07" db="EMBL/GenBank/DDBJ databases">
        <title>The High-quality genome of the commercially important snow crab, Chionoecetes opilio.</title>
        <authorList>
            <person name="Jeong J.-H."/>
            <person name="Ryu S."/>
        </authorList>
    </citation>
    <scope>NUCLEOTIDE SEQUENCE</scope>
    <source>
        <strain evidence="5">MADBK_172401_WGS</strain>
        <tissue evidence="5">Digestive gland</tissue>
    </source>
</reference>
<evidence type="ECO:0000256" key="3">
    <source>
        <dbReference type="ARBA" id="ARBA00023002"/>
    </source>
</evidence>
<keyword evidence="3" id="KW-0560">Oxidoreductase</keyword>
<dbReference type="SUPFAM" id="SSF51735">
    <property type="entry name" value="NAD(P)-binding Rossmann-fold domains"/>
    <property type="match status" value="1"/>
</dbReference>
<dbReference type="OrthoDB" id="7289984at2759"/>
<dbReference type="PANTHER" id="PTHR43963">
    <property type="entry name" value="CARBONYL REDUCTASE 1-RELATED"/>
    <property type="match status" value="1"/>
</dbReference>
<comment type="similarity">
    <text evidence="1">Belongs to the short-chain dehydrogenases/reductases (SDR) family.</text>
</comment>
<accession>A0A8J4Y476</accession>
<evidence type="ECO:0000313" key="6">
    <source>
        <dbReference type="Proteomes" id="UP000770661"/>
    </source>
</evidence>
<protein>
    <submittedName>
        <fullName evidence="5">Carbonyl reductase [NADPH] 1</fullName>
    </submittedName>
</protein>
<comment type="caution">
    <text evidence="5">The sequence shown here is derived from an EMBL/GenBank/DDBJ whole genome shotgun (WGS) entry which is preliminary data.</text>
</comment>
<sequence>MGEQAENTIRINFTGTLAVCWALFPLLRPHARVCHVSSSAGHLSEITGDEPAAAQLRAKLAADTLTEEQLCGLMENFVTTAKEGRYRRARGAGQHLRAPLRRAVTAGRGARGQHLRGEKVGGLGPDPHPTAAFNSDPRCDLVVN</sequence>
<dbReference type="GO" id="GO:0004090">
    <property type="term" value="F:carbonyl reductase (NADPH) activity"/>
    <property type="evidence" value="ECO:0007669"/>
    <property type="project" value="TreeGrafter"/>
</dbReference>
<evidence type="ECO:0000256" key="2">
    <source>
        <dbReference type="ARBA" id="ARBA00022857"/>
    </source>
</evidence>
<proteinExistence type="inferred from homology"/>
<organism evidence="5 6">
    <name type="scientific">Chionoecetes opilio</name>
    <name type="common">Atlantic snow crab</name>
    <name type="synonym">Cancer opilio</name>
    <dbReference type="NCBI Taxonomy" id="41210"/>
    <lineage>
        <taxon>Eukaryota</taxon>
        <taxon>Metazoa</taxon>
        <taxon>Ecdysozoa</taxon>
        <taxon>Arthropoda</taxon>
        <taxon>Crustacea</taxon>
        <taxon>Multicrustacea</taxon>
        <taxon>Malacostraca</taxon>
        <taxon>Eumalacostraca</taxon>
        <taxon>Eucarida</taxon>
        <taxon>Decapoda</taxon>
        <taxon>Pleocyemata</taxon>
        <taxon>Brachyura</taxon>
        <taxon>Eubrachyura</taxon>
        <taxon>Majoidea</taxon>
        <taxon>Majidae</taxon>
        <taxon>Chionoecetes</taxon>
    </lineage>
</organism>
<keyword evidence="2" id="KW-0521">NADP</keyword>
<dbReference type="AlphaFoldDB" id="A0A8J4Y476"/>
<name>A0A8J4Y476_CHIOP</name>
<dbReference type="EMBL" id="JACEEZ010018834">
    <property type="protein sequence ID" value="KAG0716471.1"/>
    <property type="molecule type" value="Genomic_DNA"/>
</dbReference>
<dbReference type="Proteomes" id="UP000770661">
    <property type="component" value="Unassembled WGS sequence"/>
</dbReference>
<gene>
    <name evidence="5" type="primary">CBR1_5</name>
    <name evidence="5" type="ORF">GWK47_009625</name>
</gene>
<keyword evidence="6" id="KW-1185">Reference proteome</keyword>
<dbReference type="Gene3D" id="3.40.50.720">
    <property type="entry name" value="NAD(P)-binding Rossmann-like Domain"/>
    <property type="match status" value="1"/>
</dbReference>
<evidence type="ECO:0000256" key="4">
    <source>
        <dbReference type="SAM" id="MobiDB-lite"/>
    </source>
</evidence>
<evidence type="ECO:0000313" key="5">
    <source>
        <dbReference type="EMBL" id="KAG0716471.1"/>
    </source>
</evidence>
<feature type="region of interest" description="Disordered" evidence="4">
    <location>
        <begin position="105"/>
        <end position="136"/>
    </location>
</feature>
<dbReference type="PANTHER" id="PTHR43963:SF4">
    <property type="entry name" value="CARBONYL REDUCTASE (NADPH)"/>
    <property type="match status" value="1"/>
</dbReference>
<dbReference type="InterPro" id="IPR036291">
    <property type="entry name" value="NAD(P)-bd_dom_sf"/>
</dbReference>